<dbReference type="GO" id="GO:0007165">
    <property type="term" value="P:signal transduction"/>
    <property type="evidence" value="ECO:0007669"/>
    <property type="project" value="UniProtKB-ARBA"/>
</dbReference>
<dbReference type="Pfam" id="PF02518">
    <property type="entry name" value="HATPase_c"/>
    <property type="match status" value="1"/>
</dbReference>
<evidence type="ECO:0000259" key="14">
    <source>
        <dbReference type="PROSITE" id="PS50839"/>
    </source>
</evidence>
<feature type="transmembrane region" description="Helical" evidence="10">
    <location>
        <begin position="290"/>
        <end position="308"/>
    </location>
</feature>
<dbReference type="GO" id="GO:0006355">
    <property type="term" value="P:regulation of DNA-templated transcription"/>
    <property type="evidence" value="ECO:0007669"/>
    <property type="project" value="InterPro"/>
</dbReference>
<dbReference type="InterPro" id="IPR000700">
    <property type="entry name" value="PAS-assoc_C"/>
</dbReference>
<dbReference type="InterPro" id="IPR013655">
    <property type="entry name" value="PAS_fold_3"/>
</dbReference>
<evidence type="ECO:0000256" key="5">
    <source>
        <dbReference type="ARBA" id="ARBA00022679"/>
    </source>
</evidence>
<dbReference type="InterPro" id="IPR036890">
    <property type="entry name" value="HATPase_C_sf"/>
</dbReference>
<dbReference type="Gene3D" id="3.30.450.350">
    <property type="entry name" value="CHASE domain"/>
    <property type="match status" value="1"/>
</dbReference>
<dbReference type="SMART" id="SM00091">
    <property type="entry name" value="PAS"/>
    <property type="match status" value="2"/>
</dbReference>
<dbReference type="SUPFAM" id="SSF55785">
    <property type="entry name" value="PYP-like sensor domain (PAS domain)"/>
    <property type="match status" value="2"/>
</dbReference>
<dbReference type="InterPro" id="IPR006189">
    <property type="entry name" value="CHASE_dom"/>
</dbReference>
<dbReference type="NCBIfam" id="TIGR00229">
    <property type="entry name" value="sensory_box"/>
    <property type="match status" value="2"/>
</dbReference>
<dbReference type="PROSITE" id="PS50112">
    <property type="entry name" value="PAS"/>
    <property type="match status" value="2"/>
</dbReference>
<dbReference type="EMBL" id="AP027080">
    <property type="protein sequence ID" value="BDU72835.1"/>
    <property type="molecule type" value="Genomic_DNA"/>
</dbReference>
<evidence type="ECO:0000256" key="7">
    <source>
        <dbReference type="ARBA" id="ARBA00022777"/>
    </source>
</evidence>
<evidence type="ECO:0000313" key="15">
    <source>
        <dbReference type="EMBL" id="BDU72835.1"/>
    </source>
</evidence>
<evidence type="ECO:0000256" key="8">
    <source>
        <dbReference type="ARBA" id="ARBA00022989"/>
    </source>
</evidence>
<protein>
    <recommendedName>
        <fullName evidence="3">histidine kinase</fullName>
        <ecNumber evidence="3">2.7.13.3</ecNumber>
    </recommendedName>
</protein>
<dbReference type="SMART" id="SM00086">
    <property type="entry name" value="PAC"/>
    <property type="match status" value="2"/>
</dbReference>
<dbReference type="KEGG" id="msil:METEAL_20090"/>
<dbReference type="Gene3D" id="3.30.450.20">
    <property type="entry name" value="PAS domain"/>
    <property type="match status" value="2"/>
</dbReference>
<evidence type="ECO:0000256" key="10">
    <source>
        <dbReference type="SAM" id="Phobius"/>
    </source>
</evidence>
<evidence type="ECO:0000256" key="4">
    <source>
        <dbReference type="ARBA" id="ARBA00022553"/>
    </source>
</evidence>
<dbReference type="InterPro" id="IPR000014">
    <property type="entry name" value="PAS"/>
</dbReference>
<dbReference type="SMART" id="SM01079">
    <property type="entry name" value="CHASE"/>
    <property type="match status" value="1"/>
</dbReference>
<dbReference type="Pfam" id="PF00989">
    <property type="entry name" value="PAS"/>
    <property type="match status" value="1"/>
</dbReference>
<keyword evidence="7" id="KW-0418">Kinase</keyword>
<comment type="catalytic activity">
    <reaction evidence="1">
        <text>ATP + protein L-histidine = ADP + protein N-phospho-L-histidine.</text>
        <dbReference type="EC" id="2.7.13.3"/>
    </reaction>
</comment>
<dbReference type="PROSITE" id="PS50839">
    <property type="entry name" value="CHASE"/>
    <property type="match status" value="1"/>
</dbReference>
<organism evidence="15 16">
    <name type="scientific">Mesoterricola silvestris</name>
    <dbReference type="NCBI Taxonomy" id="2927979"/>
    <lineage>
        <taxon>Bacteria</taxon>
        <taxon>Pseudomonadati</taxon>
        <taxon>Acidobacteriota</taxon>
        <taxon>Holophagae</taxon>
        <taxon>Holophagales</taxon>
        <taxon>Holophagaceae</taxon>
        <taxon>Mesoterricola</taxon>
    </lineage>
</organism>
<feature type="domain" description="PAS" evidence="12">
    <location>
        <begin position="457"/>
        <end position="499"/>
    </location>
</feature>
<evidence type="ECO:0000313" key="16">
    <source>
        <dbReference type="Proteomes" id="UP001238179"/>
    </source>
</evidence>
<dbReference type="CDD" id="cd00075">
    <property type="entry name" value="HATPase"/>
    <property type="match status" value="1"/>
</dbReference>
<dbReference type="AlphaFoldDB" id="A0AA48GNL6"/>
<feature type="domain" description="Histidine kinase" evidence="11">
    <location>
        <begin position="592"/>
        <end position="807"/>
    </location>
</feature>
<dbReference type="InterPro" id="IPR042240">
    <property type="entry name" value="CHASE_sf"/>
</dbReference>
<keyword evidence="9 10" id="KW-0472">Membrane</keyword>
<evidence type="ECO:0000256" key="2">
    <source>
        <dbReference type="ARBA" id="ARBA00004370"/>
    </source>
</evidence>
<dbReference type="InterPro" id="IPR003594">
    <property type="entry name" value="HATPase_dom"/>
</dbReference>
<keyword evidence="4" id="KW-0597">Phosphoprotein</keyword>
<dbReference type="InterPro" id="IPR052162">
    <property type="entry name" value="Sensor_kinase/Photoreceptor"/>
</dbReference>
<dbReference type="Pfam" id="PF03924">
    <property type="entry name" value="CHASE"/>
    <property type="match status" value="1"/>
</dbReference>
<keyword evidence="8 10" id="KW-1133">Transmembrane helix</keyword>
<dbReference type="Gene3D" id="1.10.287.130">
    <property type="match status" value="1"/>
</dbReference>
<dbReference type="InterPro" id="IPR013767">
    <property type="entry name" value="PAS_fold"/>
</dbReference>
<dbReference type="GO" id="GO:0004673">
    <property type="term" value="F:protein histidine kinase activity"/>
    <property type="evidence" value="ECO:0007669"/>
    <property type="project" value="UniProtKB-EC"/>
</dbReference>
<dbReference type="GO" id="GO:0016020">
    <property type="term" value="C:membrane"/>
    <property type="evidence" value="ECO:0007669"/>
    <property type="project" value="UniProtKB-SubCell"/>
</dbReference>
<evidence type="ECO:0000259" key="13">
    <source>
        <dbReference type="PROSITE" id="PS50113"/>
    </source>
</evidence>
<dbReference type="PRINTS" id="PR00344">
    <property type="entry name" value="BCTRLSENSOR"/>
</dbReference>
<dbReference type="Proteomes" id="UP001238179">
    <property type="component" value="Chromosome"/>
</dbReference>
<gene>
    <name evidence="15" type="ORF">METEAL_20090</name>
</gene>
<evidence type="ECO:0000259" key="12">
    <source>
        <dbReference type="PROSITE" id="PS50112"/>
    </source>
</evidence>
<keyword evidence="6 10" id="KW-0812">Transmembrane</keyword>
<feature type="domain" description="PAS" evidence="12">
    <location>
        <begin position="329"/>
        <end position="400"/>
    </location>
</feature>
<evidence type="ECO:0000256" key="6">
    <source>
        <dbReference type="ARBA" id="ARBA00022692"/>
    </source>
</evidence>
<dbReference type="PANTHER" id="PTHR43304">
    <property type="entry name" value="PHYTOCHROME-LIKE PROTEIN CPH1"/>
    <property type="match status" value="1"/>
</dbReference>
<dbReference type="PROSITE" id="PS50109">
    <property type="entry name" value="HIS_KIN"/>
    <property type="match status" value="1"/>
</dbReference>
<feature type="domain" description="CHASE" evidence="14">
    <location>
        <begin position="115"/>
        <end position="227"/>
    </location>
</feature>
<name>A0AA48GNL6_9BACT</name>
<dbReference type="PROSITE" id="PS50113">
    <property type="entry name" value="PAC"/>
    <property type="match status" value="1"/>
</dbReference>
<reference evidence="16" key="1">
    <citation type="journal article" date="2023" name="Int. J. Syst. Evol. Microbiol.">
        <title>Mesoterricola silvestris gen. nov., sp. nov., Mesoterricola sediminis sp. nov., Geothrix oryzae sp. nov., Geothrix edaphica sp. nov., Geothrix rubra sp. nov., and Geothrix limicola sp. nov., six novel members of Acidobacteriota isolated from soils.</title>
        <authorList>
            <person name="Itoh H."/>
            <person name="Sugisawa Y."/>
            <person name="Mise K."/>
            <person name="Xu Z."/>
            <person name="Kuniyasu M."/>
            <person name="Ushijima N."/>
            <person name="Kawano K."/>
            <person name="Kobayashi E."/>
            <person name="Shiratori Y."/>
            <person name="Masuda Y."/>
            <person name="Senoo K."/>
        </authorList>
    </citation>
    <scope>NUCLEOTIDE SEQUENCE [LARGE SCALE GENOMIC DNA]</scope>
    <source>
        <strain evidence="16">W79</strain>
    </source>
</reference>
<dbReference type="SMART" id="SM00387">
    <property type="entry name" value="HATPase_c"/>
    <property type="match status" value="1"/>
</dbReference>
<comment type="subcellular location">
    <subcellularLocation>
        <location evidence="2">Membrane</location>
    </subcellularLocation>
</comment>
<feature type="transmembrane region" description="Helical" evidence="10">
    <location>
        <begin position="15"/>
        <end position="35"/>
    </location>
</feature>
<keyword evidence="16" id="KW-1185">Reference proteome</keyword>
<dbReference type="Gene3D" id="3.30.565.10">
    <property type="entry name" value="Histidine kinase-like ATPase, C-terminal domain"/>
    <property type="match status" value="1"/>
</dbReference>
<dbReference type="Pfam" id="PF08447">
    <property type="entry name" value="PAS_3"/>
    <property type="match status" value="1"/>
</dbReference>
<keyword evidence="5" id="KW-0808">Transferase</keyword>
<proteinExistence type="predicted"/>
<feature type="domain" description="PAC" evidence="13">
    <location>
        <begin position="404"/>
        <end position="456"/>
    </location>
</feature>
<dbReference type="InterPro" id="IPR004358">
    <property type="entry name" value="Sig_transdc_His_kin-like_C"/>
</dbReference>
<sequence length="807" mass="88710">MVPAEPHPPARPPRFFRPLAGFLCGVAITAGVWSLTQRTEERRMADLQAAQARDMTGQLQSRMKSLEEVLLGTSGFLGRGPLPTREEFRDYVEGLRLPVLYPGVQGLGFVAWNPEPGPEGRSAILYLEPADDRNLRALGREMLTDPVRRQAMVKARDQGILALSAPVVLYQETGTDVQTGTVLYAPVYDRRLPRETLAQRRAAFRGWTSIPFRMGDLARAALARDLALGDFSLTDAGAGGPGQLLYESRPGAGGMGLGGRVRVGDREWTLRVRSGPAFFAATGHRNHWEILAAGLVLSLGLGAVLALYQGAEDRARRRAEAMARELRDTEARFQTVFRKAPVGMAIVDTATGRFLTVNPRLEQILGYSSAELKERTFLAMTHPDHVASDLVSMAELISGAVEEYAKEKRYLHRDGHVVWGRVRVARLPREEGADPRHLALVEDITDRIQVMESLRRDEARFRNLVENAVDPIVLFDAEGRILLANGEASRLTGYSREEFAEMRVQDLSPEMPMEEYARIWNGLDFGESRRFEGLTRRKDGTTFPVEVRIGLLEPGEPRQILSMVRDLSAVDLAAQSEARARKAESLVLMAGGIAHDFNNVFQAVQSNLEIAGFLTRGKDDLTQVLDQARLALGRAVVLARKMLDFSGRGIVRPVPLDLAALLERIPAVPGLEVQRDFLPVPQVLGDAGKLEQVVTALLENAREAGASRVQLQLRTHTGAESAADQGFWALSRFHGAGAVCLRVRDDGPGVPPERLSLVCDPFYTTREPGRGLGLAAAVGILKAHRAGFHLRNGEDGGLVARLFFRQA</sequence>
<dbReference type="InterPro" id="IPR001610">
    <property type="entry name" value="PAC"/>
</dbReference>
<dbReference type="SUPFAM" id="SSF55874">
    <property type="entry name" value="ATPase domain of HSP90 chaperone/DNA topoisomerase II/histidine kinase"/>
    <property type="match status" value="1"/>
</dbReference>
<evidence type="ECO:0000256" key="3">
    <source>
        <dbReference type="ARBA" id="ARBA00012438"/>
    </source>
</evidence>
<dbReference type="CDD" id="cd00130">
    <property type="entry name" value="PAS"/>
    <property type="match status" value="2"/>
</dbReference>
<dbReference type="InterPro" id="IPR035965">
    <property type="entry name" value="PAS-like_dom_sf"/>
</dbReference>
<dbReference type="PANTHER" id="PTHR43304:SF1">
    <property type="entry name" value="PAC DOMAIN-CONTAINING PROTEIN"/>
    <property type="match status" value="1"/>
</dbReference>
<dbReference type="EC" id="2.7.13.3" evidence="3"/>
<evidence type="ECO:0000256" key="1">
    <source>
        <dbReference type="ARBA" id="ARBA00000085"/>
    </source>
</evidence>
<accession>A0AA48GNL6</accession>
<dbReference type="RefSeq" id="WP_316415747.1">
    <property type="nucleotide sequence ID" value="NZ_AP027080.1"/>
</dbReference>
<evidence type="ECO:0000259" key="11">
    <source>
        <dbReference type="PROSITE" id="PS50109"/>
    </source>
</evidence>
<dbReference type="InterPro" id="IPR005467">
    <property type="entry name" value="His_kinase_dom"/>
</dbReference>
<evidence type="ECO:0000256" key="9">
    <source>
        <dbReference type="ARBA" id="ARBA00023136"/>
    </source>
</evidence>